<sequence length="141" mass="16562">MGNGGSGTYMHPSDIRFTHDSIESYFSDGYSIPETFRQILWGKITPEDLPLIEIMKYEGQWFVIRGNRRLFLFQQLAKRVKSIIVDYWPVVAILAYMYLVVQSRDRKDSRSVRRMIGRHSHHWMKYLVSALQKPFGNSAET</sequence>
<gene>
    <name evidence="1" type="ORF">CGI_10005241</name>
</gene>
<name>K1Q100_MAGGI</name>
<dbReference type="AlphaFoldDB" id="K1Q100"/>
<dbReference type="HOGENOM" id="CLU_1827157_0_0_1"/>
<evidence type="ECO:0000313" key="1">
    <source>
        <dbReference type="EMBL" id="EKC30112.1"/>
    </source>
</evidence>
<dbReference type="EMBL" id="JH817475">
    <property type="protein sequence ID" value="EKC30112.1"/>
    <property type="molecule type" value="Genomic_DNA"/>
</dbReference>
<dbReference type="InParanoid" id="K1Q100"/>
<accession>K1Q100</accession>
<organism evidence="1">
    <name type="scientific">Magallana gigas</name>
    <name type="common">Pacific oyster</name>
    <name type="synonym">Crassostrea gigas</name>
    <dbReference type="NCBI Taxonomy" id="29159"/>
    <lineage>
        <taxon>Eukaryota</taxon>
        <taxon>Metazoa</taxon>
        <taxon>Spiralia</taxon>
        <taxon>Lophotrochozoa</taxon>
        <taxon>Mollusca</taxon>
        <taxon>Bivalvia</taxon>
        <taxon>Autobranchia</taxon>
        <taxon>Pteriomorphia</taxon>
        <taxon>Ostreida</taxon>
        <taxon>Ostreoidea</taxon>
        <taxon>Ostreidae</taxon>
        <taxon>Magallana</taxon>
    </lineage>
</organism>
<proteinExistence type="predicted"/>
<protein>
    <submittedName>
        <fullName evidence="1">Uncharacterized protein</fullName>
    </submittedName>
</protein>
<reference evidence="1" key="1">
    <citation type="journal article" date="2012" name="Nature">
        <title>The oyster genome reveals stress adaptation and complexity of shell formation.</title>
        <authorList>
            <person name="Zhang G."/>
            <person name="Fang X."/>
            <person name="Guo X."/>
            <person name="Li L."/>
            <person name="Luo R."/>
            <person name="Xu F."/>
            <person name="Yang P."/>
            <person name="Zhang L."/>
            <person name="Wang X."/>
            <person name="Qi H."/>
            <person name="Xiong Z."/>
            <person name="Que H."/>
            <person name="Xie Y."/>
            <person name="Holland P.W."/>
            <person name="Paps J."/>
            <person name="Zhu Y."/>
            <person name="Wu F."/>
            <person name="Chen Y."/>
            <person name="Wang J."/>
            <person name="Peng C."/>
            <person name="Meng J."/>
            <person name="Yang L."/>
            <person name="Liu J."/>
            <person name="Wen B."/>
            <person name="Zhang N."/>
            <person name="Huang Z."/>
            <person name="Zhu Q."/>
            <person name="Feng Y."/>
            <person name="Mount A."/>
            <person name="Hedgecock D."/>
            <person name="Xu Z."/>
            <person name="Liu Y."/>
            <person name="Domazet-Loso T."/>
            <person name="Du Y."/>
            <person name="Sun X."/>
            <person name="Zhang S."/>
            <person name="Liu B."/>
            <person name="Cheng P."/>
            <person name="Jiang X."/>
            <person name="Li J."/>
            <person name="Fan D."/>
            <person name="Wang W."/>
            <person name="Fu W."/>
            <person name="Wang T."/>
            <person name="Wang B."/>
            <person name="Zhang J."/>
            <person name="Peng Z."/>
            <person name="Li Y."/>
            <person name="Li N."/>
            <person name="Wang J."/>
            <person name="Chen M."/>
            <person name="He Y."/>
            <person name="Tan F."/>
            <person name="Song X."/>
            <person name="Zheng Q."/>
            <person name="Huang R."/>
            <person name="Yang H."/>
            <person name="Du X."/>
            <person name="Chen L."/>
            <person name="Yang M."/>
            <person name="Gaffney P.M."/>
            <person name="Wang S."/>
            <person name="Luo L."/>
            <person name="She Z."/>
            <person name="Ming Y."/>
            <person name="Huang W."/>
            <person name="Zhang S."/>
            <person name="Huang B."/>
            <person name="Zhang Y."/>
            <person name="Qu T."/>
            <person name="Ni P."/>
            <person name="Miao G."/>
            <person name="Wang J."/>
            <person name="Wang Q."/>
            <person name="Steinberg C.E."/>
            <person name="Wang H."/>
            <person name="Li N."/>
            <person name="Qian L."/>
            <person name="Zhang G."/>
            <person name="Li Y."/>
            <person name="Yang H."/>
            <person name="Liu X."/>
            <person name="Wang J."/>
            <person name="Yin Y."/>
            <person name="Wang J."/>
        </authorList>
    </citation>
    <scope>NUCLEOTIDE SEQUENCE [LARGE SCALE GENOMIC DNA]</scope>
    <source>
        <strain evidence="1">05x7-T-G4-1.051#20</strain>
    </source>
</reference>